<evidence type="ECO:0000256" key="2">
    <source>
        <dbReference type="ARBA" id="ARBA00022723"/>
    </source>
</evidence>
<dbReference type="PANTHER" id="PTHR34535">
    <property type="entry name" value="HYDROGENASE MATURATION FACTOR HYPA"/>
    <property type="match status" value="1"/>
</dbReference>
<evidence type="ECO:0000313" key="5">
    <source>
        <dbReference type="EMBL" id="HDQ98837.1"/>
    </source>
</evidence>
<feature type="binding site" evidence="4">
    <location>
        <position position="89"/>
    </location>
    <ligand>
        <name>Zn(2+)</name>
        <dbReference type="ChEBI" id="CHEBI:29105"/>
    </ligand>
</feature>
<dbReference type="InterPro" id="IPR000688">
    <property type="entry name" value="HypA/HybF"/>
</dbReference>
<comment type="caution">
    <text evidence="5">The sequence shown here is derived from an EMBL/GenBank/DDBJ whole genome shotgun (WGS) entry which is preliminary data.</text>
</comment>
<evidence type="ECO:0000256" key="4">
    <source>
        <dbReference type="HAMAP-Rule" id="MF_00213"/>
    </source>
</evidence>
<gene>
    <name evidence="4" type="primary">hypA</name>
    <name evidence="5" type="ORF">ENN51_00920</name>
</gene>
<comment type="function">
    <text evidence="4">Involved in the maturation of [NiFe] hydrogenases. Required for nickel insertion into the metal center of the hydrogenase.</text>
</comment>
<keyword evidence="1 4" id="KW-0533">Nickel</keyword>
<comment type="similarity">
    <text evidence="4">Belongs to the HypA/HybF family.</text>
</comment>
<feature type="binding site" evidence="4">
    <location>
        <position position="73"/>
    </location>
    <ligand>
        <name>Zn(2+)</name>
        <dbReference type="ChEBI" id="CHEBI:29105"/>
    </ligand>
</feature>
<evidence type="ECO:0000256" key="1">
    <source>
        <dbReference type="ARBA" id="ARBA00022596"/>
    </source>
</evidence>
<sequence length="118" mass="12784">MHEAAITRSMLNLVLAAAGREHASRITRITLAVGREAGVVPDCVQHYFDQLKAGTPAENATLEFRAVPLVLRCPHCNREFSELADICACNAGAEVISGRELIVESIELADTPRSTRQA</sequence>
<dbReference type="AlphaFoldDB" id="A0A7V0T451"/>
<name>A0A7V0T451_UNCW3</name>
<keyword evidence="3 4" id="KW-0862">Zinc</keyword>
<dbReference type="PIRSF" id="PIRSF004761">
    <property type="entry name" value="Hydrgn_mat_HypA"/>
    <property type="match status" value="1"/>
</dbReference>
<dbReference type="GO" id="GO:0008270">
    <property type="term" value="F:zinc ion binding"/>
    <property type="evidence" value="ECO:0007669"/>
    <property type="project" value="UniProtKB-UniRule"/>
</dbReference>
<dbReference type="Gene3D" id="3.30.2320.80">
    <property type="match status" value="1"/>
</dbReference>
<dbReference type="EMBL" id="DSBX01000027">
    <property type="protein sequence ID" value="HDQ98837.1"/>
    <property type="molecule type" value="Genomic_DNA"/>
</dbReference>
<dbReference type="PANTHER" id="PTHR34535:SF3">
    <property type="entry name" value="HYDROGENASE MATURATION FACTOR HYPA"/>
    <property type="match status" value="1"/>
</dbReference>
<dbReference type="HAMAP" id="MF_00213">
    <property type="entry name" value="HypA_HybF"/>
    <property type="match status" value="1"/>
</dbReference>
<dbReference type="Pfam" id="PF01155">
    <property type="entry name" value="HypA"/>
    <property type="match status" value="1"/>
</dbReference>
<accession>A0A7V0T451</accession>
<proteinExistence type="inferred from homology"/>
<protein>
    <recommendedName>
        <fullName evidence="4">Hydrogenase maturation factor HypA</fullName>
    </recommendedName>
</protein>
<organism evidence="5">
    <name type="scientific">candidate division WOR-3 bacterium</name>
    <dbReference type="NCBI Taxonomy" id="2052148"/>
    <lineage>
        <taxon>Bacteria</taxon>
        <taxon>Bacteria division WOR-3</taxon>
    </lineage>
</organism>
<reference evidence="5" key="1">
    <citation type="journal article" date="2020" name="mSystems">
        <title>Genome- and Community-Level Interaction Insights into Carbon Utilization and Element Cycling Functions of Hydrothermarchaeota in Hydrothermal Sediment.</title>
        <authorList>
            <person name="Zhou Z."/>
            <person name="Liu Y."/>
            <person name="Xu W."/>
            <person name="Pan J."/>
            <person name="Luo Z.H."/>
            <person name="Li M."/>
        </authorList>
    </citation>
    <scope>NUCLEOTIDE SEQUENCE [LARGE SCALE GENOMIC DNA]</scope>
    <source>
        <strain evidence="5">SpSt-1182</strain>
    </source>
</reference>
<feature type="binding site" evidence="4">
    <location>
        <position position="87"/>
    </location>
    <ligand>
        <name>Zn(2+)</name>
        <dbReference type="ChEBI" id="CHEBI:29105"/>
    </ligand>
</feature>
<keyword evidence="2 4" id="KW-0479">Metal-binding</keyword>
<evidence type="ECO:0000256" key="3">
    <source>
        <dbReference type="ARBA" id="ARBA00022833"/>
    </source>
</evidence>
<dbReference type="GO" id="GO:0051604">
    <property type="term" value="P:protein maturation"/>
    <property type="evidence" value="ECO:0007669"/>
    <property type="project" value="InterPro"/>
</dbReference>
<feature type="binding site" evidence="4">
    <location>
        <position position="76"/>
    </location>
    <ligand>
        <name>Zn(2+)</name>
        <dbReference type="ChEBI" id="CHEBI:29105"/>
    </ligand>
</feature>
<dbReference type="GO" id="GO:0016151">
    <property type="term" value="F:nickel cation binding"/>
    <property type="evidence" value="ECO:0007669"/>
    <property type="project" value="UniProtKB-UniRule"/>
</dbReference>
<dbReference type="Proteomes" id="UP000885672">
    <property type="component" value="Unassembled WGS sequence"/>
</dbReference>
<feature type="binding site" evidence="4">
    <location>
        <position position="2"/>
    </location>
    <ligand>
        <name>Ni(2+)</name>
        <dbReference type="ChEBI" id="CHEBI:49786"/>
    </ligand>
</feature>